<feature type="non-terminal residue" evidence="1">
    <location>
        <position position="1"/>
    </location>
</feature>
<sequence>MMNPQSKRLRIDLRLENLSLKSNVIRTIDEVVIKADVNSSFKSVDAELHLHLVKAYEVVRHLYTYLLLLTIFPYNEIDRPLHCH</sequence>
<dbReference type="EMBL" id="GL734920">
    <property type="protein sequence ID" value="EFX61217.1"/>
    <property type="molecule type" value="Genomic_DNA"/>
</dbReference>
<dbReference type="InParanoid" id="E9I463"/>
<keyword evidence="2" id="KW-1185">Reference proteome</keyword>
<dbReference type="KEGG" id="dpx:DAPPUDRAFT_274388"/>
<dbReference type="AlphaFoldDB" id="E9I463"/>
<gene>
    <name evidence="1" type="ORF">DAPPUDRAFT_274388</name>
</gene>
<evidence type="ECO:0000313" key="2">
    <source>
        <dbReference type="Proteomes" id="UP000000305"/>
    </source>
</evidence>
<protein>
    <submittedName>
        <fullName evidence="1">Uncharacterized protein</fullName>
    </submittedName>
</protein>
<proteinExistence type="predicted"/>
<dbReference type="Proteomes" id="UP000000305">
    <property type="component" value="Unassembled WGS sequence"/>
</dbReference>
<accession>E9I463</accession>
<dbReference type="HOGENOM" id="CLU_2533925_0_0_1"/>
<reference evidence="1 2" key="1">
    <citation type="journal article" date="2011" name="Science">
        <title>The ecoresponsive genome of Daphnia pulex.</title>
        <authorList>
            <person name="Colbourne J.K."/>
            <person name="Pfrender M.E."/>
            <person name="Gilbert D."/>
            <person name="Thomas W.K."/>
            <person name="Tucker A."/>
            <person name="Oakley T.H."/>
            <person name="Tokishita S."/>
            <person name="Aerts A."/>
            <person name="Arnold G.J."/>
            <person name="Basu M.K."/>
            <person name="Bauer D.J."/>
            <person name="Caceres C.E."/>
            <person name="Carmel L."/>
            <person name="Casola C."/>
            <person name="Choi J.H."/>
            <person name="Detter J.C."/>
            <person name="Dong Q."/>
            <person name="Dusheyko S."/>
            <person name="Eads B.D."/>
            <person name="Frohlich T."/>
            <person name="Geiler-Samerotte K.A."/>
            <person name="Gerlach D."/>
            <person name="Hatcher P."/>
            <person name="Jogdeo S."/>
            <person name="Krijgsveld J."/>
            <person name="Kriventseva E.V."/>
            <person name="Kultz D."/>
            <person name="Laforsch C."/>
            <person name="Lindquist E."/>
            <person name="Lopez J."/>
            <person name="Manak J.R."/>
            <person name="Muller J."/>
            <person name="Pangilinan J."/>
            <person name="Patwardhan R.P."/>
            <person name="Pitluck S."/>
            <person name="Pritham E.J."/>
            <person name="Rechtsteiner A."/>
            <person name="Rho M."/>
            <person name="Rogozin I.B."/>
            <person name="Sakarya O."/>
            <person name="Salamov A."/>
            <person name="Schaack S."/>
            <person name="Shapiro H."/>
            <person name="Shiga Y."/>
            <person name="Skalitzky C."/>
            <person name="Smith Z."/>
            <person name="Souvorov A."/>
            <person name="Sung W."/>
            <person name="Tang Z."/>
            <person name="Tsuchiya D."/>
            <person name="Tu H."/>
            <person name="Vos H."/>
            <person name="Wang M."/>
            <person name="Wolf Y.I."/>
            <person name="Yamagata H."/>
            <person name="Yamada T."/>
            <person name="Ye Y."/>
            <person name="Shaw J.R."/>
            <person name="Andrews J."/>
            <person name="Crease T.J."/>
            <person name="Tang H."/>
            <person name="Lucas S.M."/>
            <person name="Robertson H.M."/>
            <person name="Bork P."/>
            <person name="Koonin E.V."/>
            <person name="Zdobnov E.M."/>
            <person name="Grigoriev I.V."/>
            <person name="Lynch M."/>
            <person name="Boore J.L."/>
        </authorList>
    </citation>
    <scope>NUCLEOTIDE SEQUENCE [LARGE SCALE GENOMIC DNA]</scope>
</reference>
<name>E9I463_DAPPU</name>
<evidence type="ECO:0000313" key="1">
    <source>
        <dbReference type="EMBL" id="EFX61217.1"/>
    </source>
</evidence>
<organism evidence="1 2">
    <name type="scientific">Daphnia pulex</name>
    <name type="common">Water flea</name>
    <dbReference type="NCBI Taxonomy" id="6669"/>
    <lineage>
        <taxon>Eukaryota</taxon>
        <taxon>Metazoa</taxon>
        <taxon>Ecdysozoa</taxon>
        <taxon>Arthropoda</taxon>
        <taxon>Crustacea</taxon>
        <taxon>Branchiopoda</taxon>
        <taxon>Diplostraca</taxon>
        <taxon>Cladocera</taxon>
        <taxon>Anomopoda</taxon>
        <taxon>Daphniidae</taxon>
        <taxon>Daphnia</taxon>
    </lineage>
</organism>